<evidence type="ECO:0000256" key="1">
    <source>
        <dbReference type="SAM" id="MobiDB-lite"/>
    </source>
</evidence>
<gene>
    <name evidence="2" type="ORF">KC01_LOCUS7233</name>
</gene>
<dbReference type="EMBL" id="OZ035834">
    <property type="protein sequence ID" value="CAL1575724.1"/>
    <property type="molecule type" value="Genomic_DNA"/>
</dbReference>
<name>A0AAV2JKD5_KNICA</name>
<organism evidence="2 3">
    <name type="scientific">Knipowitschia caucasica</name>
    <name type="common">Caucasian dwarf goby</name>
    <name type="synonym">Pomatoschistus caucasicus</name>
    <dbReference type="NCBI Taxonomy" id="637954"/>
    <lineage>
        <taxon>Eukaryota</taxon>
        <taxon>Metazoa</taxon>
        <taxon>Chordata</taxon>
        <taxon>Craniata</taxon>
        <taxon>Vertebrata</taxon>
        <taxon>Euteleostomi</taxon>
        <taxon>Actinopterygii</taxon>
        <taxon>Neopterygii</taxon>
        <taxon>Teleostei</taxon>
        <taxon>Neoteleostei</taxon>
        <taxon>Acanthomorphata</taxon>
        <taxon>Gobiaria</taxon>
        <taxon>Gobiiformes</taxon>
        <taxon>Gobioidei</taxon>
        <taxon>Gobiidae</taxon>
        <taxon>Gobiinae</taxon>
        <taxon>Knipowitschia</taxon>
    </lineage>
</organism>
<dbReference type="Proteomes" id="UP001497482">
    <property type="component" value="Chromosome 12"/>
</dbReference>
<feature type="region of interest" description="Disordered" evidence="1">
    <location>
        <begin position="63"/>
        <end position="84"/>
    </location>
</feature>
<dbReference type="AlphaFoldDB" id="A0AAV2JKD5"/>
<evidence type="ECO:0000313" key="3">
    <source>
        <dbReference type="Proteomes" id="UP001497482"/>
    </source>
</evidence>
<protein>
    <submittedName>
        <fullName evidence="2">Uncharacterized protein</fullName>
    </submittedName>
</protein>
<evidence type="ECO:0000313" key="2">
    <source>
        <dbReference type="EMBL" id="CAL1575724.1"/>
    </source>
</evidence>
<feature type="compositionally biased region" description="Polar residues" evidence="1">
    <location>
        <begin position="72"/>
        <end position="84"/>
    </location>
</feature>
<accession>A0AAV2JKD5</accession>
<proteinExistence type="predicted"/>
<sequence>MEKCFCPVPRLRSTSFRTGLSLGTVFLLQPARVLDCGPCYMLGSQDVIIDHLSTGQYPPLRPYPLPAVPSPQSHQYTPSPVSEG</sequence>
<keyword evidence="3" id="KW-1185">Reference proteome</keyword>
<reference evidence="2 3" key="1">
    <citation type="submission" date="2024-04" db="EMBL/GenBank/DDBJ databases">
        <authorList>
            <person name="Waldvogel A.-M."/>
            <person name="Schoenle A."/>
        </authorList>
    </citation>
    <scope>NUCLEOTIDE SEQUENCE [LARGE SCALE GENOMIC DNA]</scope>
</reference>